<proteinExistence type="predicted"/>
<dbReference type="EMBL" id="CAADFX010000139">
    <property type="protein sequence ID" value="VFK60948.1"/>
    <property type="molecule type" value="Genomic_DNA"/>
</dbReference>
<organism evidence="1">
    <name type="scientific">Candidatus Kentrum sp. TUN</name>
    <dbReference type="NCBI Taxonomy" id="2126343"/>
    <lineage>
        <taxon>Bacteria</taxon>
        <taxon>Pseudomonadati</taxon>
        <taxon>Pseudomonadota</taxon>
        <taxon>Gammaproteobacteria</taxon>
        <taxon>Candidatus Kentrum</taxon>
    </lineage>
</organism>
<name>A0A451A4K2_9GAMM</name>
<protein>
    <submittedName>
        <fullName evidence="1">Uncharacterized protein</fullName>
    </submittedName>
</protein>
<accession>A0A451A4K2</accession>
<gene>
    <name evidence="1" type="ORF">BECKTUN1418D_GA0071000_11399</name>
</gene>
<evidence type="ECO:0000313" key="1">
    <source>
        <dbReference type="EMBL" id="VFK60948.1"/>
    </source>
</evidence>
<reference evidence="1" key="1">
    <citation type="submission" date="2019-02" db="EMBL/GenBank/DDBJ databases">
        <authorList>
            <person name="Gruber-Vodicka R. H."/>
            <person name="Seah K. B. B."/>
        </authorList>
    </citation>
    <scope>NUCLEOTIDE SEQUENCE</scope>
    <source>
        <strain evidence="1">BECK_BY1</strain>
    </source>
</reference>
<dbReference type="AlphaFoldDB" id="A0A451A4K2"/>
<sequence length="275" mass="28578">MGKGAAAPGRRAVPIHASTDGHGAGGAFVHPTGVDGHGADSAFIHPTGSDGAFAHPTAYFAHPTVLAAALASALTGPACDPEPPVAPIAFLQQAATNMDERLLTLLAALGPKAVAANPGLPLRLRARVPDLPRLSIPQRQLLGARIAPLAAGPAQGDGGMGFDRAGFSHHGRLTALAPSQLVLPPELLAWRYLDGGLLYRARTGREPPQLRPTIIVLDTSPACWGVIESLTRPAAHALAESLAHQGMPALFLTTSELHLHPLTQPAQRLQLLTHR</sequence>